<dbReference type="GO" id="GO:0003677">
    <property type="term" value="F:DNA binding"/>
    <property type="evidence" value="ECO:0007669"/>
    <property type="project" value="UniProtKB-KW"/>
</dbReference>
<evidence type="ECO:0000313" key="3">
    <source>
        <dbReference type="Proteomes" id="UP000185999"/>
    </source>
</evidence>
<dbReference type="AlphaFoldDB" id="A0A1N7P195"/>
<proteinExistence type="predicted"/>
<dbReference type="GO" id="GO:0005829">
    <property type="term" value="C:cytosol"/>
    <property type="evidence" value="ECO:0007669"/>
    <property type="project" value="TreeGrafter"/>
</dbReference>
<evidence type="ECO:0000256" key="1">
    <source>
        <dbReference type="ARBA" id="ARBA00023125"/>
    </source>
</evidence>
<dbReference type="InterPro" id="IPR036390">
    <property type="entry name" value="WH_DNA-bd_sf"/>
</dbReference>
<dbReference type="InterPro" id="IPR030489">
    <property type="entry name" value="TR_Rrf2-type_CS"/>
</dbReference>
<organism evidence="2 3">
    <name type="scientific">Neptunomonas antarctica</name>
    <dbReference type="NCBI Taxonomy" id="619304"/>
    <lineage>
        <taxon>Bacteria</taxon>
        <taxon>Pseudomonadati</taxon>
        <taxon>Pseudomonadota</taxon>
        <taxon>Gammaproteobacteria</taxon>
        <taxon>Oceanospirillales</taxon>
        <taxon>Oceanospirillaceae</taxon>
        <taxon>Neptunomonas</taxon>
    </lineage>
</organism>
<dbReference type="Pfam" id="PF02082">
    <property type="entry name" value="Rrf2"/>
    <property type="match status" value="1"/>
</dbReference>
<sequence>MQLSRFTDYTLRVLFFVAINNDRLTTLAEIAKFYNISIEHLRKVVHALSKSGYLKTFRGKNGGIQLGKDPADINIGLIVAQTEGVRPIIDCEHHACRLTNFCTLQPILNKAKNAFMSVLKEYTLADLIADKPMRQGLIGSDVTKPDRVTELTPDH</sequence>
<dbReference type="RefSeq" id="WP_054341005.1">
    <property type="nucleotide sequence ID" value="NZ_FTOE01000012.1"/>
</dbReference>
<protein>
    <submittedName>
        <fullName evidence="2">Transcriptional regulator, BadM/Rrf2 family</fullName>
    </submittedName>
</protein>
<dbReference type="OrthoDB" id="9795923at2"/>
<dbReference type="Proteomes" id="UP000185999">
    <property type="component" value="Unassembled WGS sequence"/>
</dbReference>
<keyword evidence="1" id="KW-0238">DNA-binding</keyword>
<dbReference type="InterPro" id="IPR000944">
    <property type="entry name" value="Tscrpt_reg_Rrf2"/>
</dbReference>
<dbReference type="STRING" id="619304.SAMN05421760_1127"/>
<keyword evidence="3" id="KW-1185">Reference proteome</keyword>
<dbReference type="PANTHER" id="PTHR33221">
    <property type="entry name" value="WINGED HELIX-TURN-HELIX TRANSCRIPTIONAL REGULATOR, RRF2 FAMILY"/>
    <property type="match status" value="1"/>
</dbReference>
<dbReference type="PROSITE" id="PS01332">
    <property type="entry name" value="HTH_RRF2_1"/>
    <property type="match status" value="1"/>
</dbReference>
<dbReference type="Gene3D" id="1.10.10.10">
    <property type="entry name" value="Winged helix-like DNA-binding domain superfamily/Winged helix DNA-binding domain"/>
    <property type="match status" value="1"/>
</dbReference>
<accession>A0A1N7P195</accession>
<dbReference type="EMBL" id="FTOE01000012">
    <property type="protein sequence ID" value="SIT04209.1"/>
    <property type="molecule type" value="Genomic_DNA"/>
</dbReference>
<dbReference type="PANTHER" id="PTHR33221:SF4">
    <property type="entry name" value="HTH-TYPE TRANSCRIPTIONAL REPRESSOR NSRR"/>
    <property type="match status" value="1"/>
</dbReference>
<dbReference type="SUPFAM" id="SSF46785">
    <property type="entry name" value="Winged helix' DNA-binding domain"/>
    <property type="match status" value="1"/>
</dbReference>
<name>A0A1N7P195_9GAMM</name>
<dbReference type="NCBIfam" id="TIGR00738">
    <property type="entry name" value="rrf2_super"/>
    <property type="match status" value="1"/>
</dbReference>
<reference evidence="3" key="1">
    <citation type="submission" date="2017-01" db="EMBL/GenBank/DDBJ databases">
        <authorList>
            <person name="Varghese N."/>
            <person name="Submissions S."/>
        </authorList>
    </citation>
    <scope>NUCLEOTIDE SEQUENCE [LARGE SCALE GENOMIC DNA]</scope>
    <source>
        <strain evidence="3">DSM 22306</strain>
    </source>
</reference>
<dbReference type="InterPro" id="IPR036388">
    <property type="entry name" value="WH-like_DNA-bd_sf"/>
</dbReference>
<evidence type="ECO:0000313" key="2">
    <source>
        <dbReference type="EMBL" id="SIT04209.1"/>
    </source>
</evidence>
<dbReference type="GO" id="GO:0003700">
    <property type="term" value="F:DNA-binding transcription factor activity"/>
    <property type="evidence" value="ECO:0007669"/>
    <property type="project" value="TreeGrafter"/>
</dbReference>
<gene>
    <name evidence="2" type="ORF">SAMN05421760_1127</name>
</gene>
<dbReference type="PROSITE" id="PS51197">
    <property type="entry name" value="HTH_RRF2_2"/>
    <property type="match status" value="1"/>
</dbReference>